<feature type="region of interest" description="Disordered" evidence="1">
    <location>
        <begin position="31"/>
        <end position="62"/>
    </location>
</feature>
<reference evidence="4" key="1">
    <citation type="journal article" date="2020" name="mSystems">
        <title>Genome- and Community-Level Interaction Insights into Carbon Utilization and Element Cycling Functions of Hydrothermarchaeota in Hydrothermal Sediment.</title>
        <authorList>
            <person name="Zhou Z."/>
            <person name="Liu Y."/>
            <person name="Xu W."/>
            <person name="Pan J."/>
            <person name="Luo Z.H."/>
            <person name="Li M."/>
        </authorList>
    </citation>
    <scope>NUCLEOTIDE SEQUENCE [LARGE SCALE GENOMIC DNA]</scope>
    <source>
        <strain evidence="4">SpSt-508</strain>
    </source>
</reference>
<evidence type="ECO:0000256" key="2">
    <source>
        <dbReference type="SAM" id="SignalP"/>
    </source>
</evidence>
<accession>A0A7C4QP15</accession>
<feature type="compositionally biased region" description="Pro residues" evidence="1">
    <location>
        <begin position="32"/>
        <end position="49"/>
    </location>
</feature>
<dbReference type="AlphaFoldDB" id="A0A7C4QP15"/>
<keyword evidence="2" id="KW-0732">Signal</keyword>
<evidence type="ECO:0000313" key="4">
    <source>
        <dbReference type="EMBL" id="HGT38765.1"/>
    </source>
</evidence>
<feature type="chain" id="PRO_5027767955" evidence="2">
    <location>
        <begin position="24"/>
        <end position="191"/>
    </location>
</feature>
<proteinExistence type="predicted"/>
<comment type="caution">
    <text evidence="4">The sequence shown here is derived from an EMBL/GenBank/DDBJ whole genome shotgun (WGS) entry which is preliminary data.</text>
</comment>
<protein>
    <submittedName>
        <fullName evidence="4">DUF2760 domain-containing protein</fullName>
    </submittedName>
</protein>
<feature type="signal peptide" evidence="2">
    <location>
        <begin position="1"/>
        <end position="23"/>
    </location>
</feature>
<dbReference type="Pfam" id="PF10816">
    <property type="entry name" value="DUF2760"/>
    <property type="match status" value="1"/>
</dbReference>
<feature type="domain" description="DUF2760" evidence="3">
    <location>
        <begin position="67"/>
        <end position="189"/>
    </location>
</feature>
<name>A0A7C4QP15_9PLAN</name>
<dbReference type="EMBL" id="DSVQ01000012">
    <property type="protein sequence ID" value="HGT38765.1"/>
    <property type="molecule type" value="Genomic_DNA"/>
</dbReference>
<evidence type="ECO:0000259" key="3">
    <source>
        <dbReference type="Pfam" id="PF10816"/>
    </source>
</evidence>
<dbReference type="InterPro" id="IPR021212">
    <property type="entry name" value="DUF2760"/>
</dbReference>
<evidence type="ECO:0000256" key="1">
    <source>
        <dbReference type="SAM" id="MobiDB-lite"/>
    </source>
</evidence>
<gene>
    <name evidence="4" type="ORF">ENS64_05815</name>
</gene>
<sequence length="191" mass="20200">MGRFLTAWRVFWRVLVDSQAAVAARQLLSGAPPSPAGQPGASPPAPAPVPAATVPAQPKAPPLPLQNPAITLLATLQREARLIDFLLEDLQPYSDEQIGAAVREVHRDAAQVLQRVLAMRPLVAAAEGDAIDVAEGFDAGRFRLTGRIPASGPYRGALRHHGWEATRCDLPTYTGSAAAALVIAPAEVEIQ</sequence>
<organism evidence="4">
    <name type="scientific">Schlesneria paludicola</name>
    <dbReference type="NCBI Taxonomy" id="360056"/>
    <lineage>
        <taxon>Bacteria</taxon>
        <taxon>Pseudomonadati</taxon>
        <taxon>Planctomycetota</taxon>
        <taxon>Planctomycetia</taxon>
        <taxon>Planctomycetales</taxon>
        <taxon>Planctomycetaceae</taxon>
        <taxon>Schlesneria</taxon>
    </lineage>
</organism>